<evidence type="ECO:0000313" key="3">
    <source>
        <dbReference type="Proteomes" id="UP000035762"/>
    </source>
</evidence>
<reference evidence="2 3" key="1">
    <citation type="journal article" date="2014" name="Genome Announc.">
        <title>Genome Sequence of Afipia felis Strain 76713, Isolated in Hospital Water Using an Amoeba Co-Culture Procedure.</title>
        <authorList>
            <person name="Benamar S."/>
            <person name="La Scola B."/>
            <person name="Croce O."/>
        </authorList>
    </citation>
    <scope>NUCLEOTIDE SEQUENCE [LARGE SCALE GENOMIC DNA]</scope>
    <source>
        <strain evidence="2 3">76713</strain>
    </source>
</reference>
<protein>
    <submittedName>
        <fullName evidence="2">Uncharacterized protein</fullName>
    </submittedName>
</protein>
<dbReference type="RefSeq" id="WP_009340878.1">
    <property type="nucleotide sequence ID" value="NZ_CCAZ020000001.1"/>
</dbReference>
<dbReference type="EMBL" id="CCAZ020000001">
    <property type="protein sequence ID" value="CEG07781.1"/>
    <property type="molecule type" value="Genomic_DNA"/>
</dbReference>
<evidence type="ECO:0000256" key="1">
    <source>
        <dbReference type="SAM" id="SignalP"/>
    </source>
</evidence>
<evidence type="ECO:0000313" key="2">
    <source>
        <dbReference type="EMBL" id="CEG07781.1"/>
    </source>
</evidence>
<dbReference type="OrthoDB" id="8130147at2"/>
<dbReference type="Proteomes" id="UP000035762">
    <property type="component" value="Unassembled WGS sequence"/>
</dbReference>
<organism evidence="2 3">
    <name type="scientific">Afipia felis</name>
    <name type="common">Cat scratch disease bacillus</name>
    <dbReference type="NCBI Taxonomy" id="1035"/>
    <lineage>
        <taxon>Bacteria</taxon>
        <taxon>Pseudomonadati</taxon>
        <taxon>Pseudomonadota</taxon>
        <taxon>Alphaproteobacteria</taxon>
        <taxon>Hyphomicrobiales</taxon>
        <taxon>Nitrobacteraceae</taxon>
        <taxon>Afipia</taxon>
    </lineage>
</organism>
<feature type="signal peptide" evidence="1">
    <location>
        <begin position="1"/>
        <end position="17"/>
    </location>
</feature>
<feature type="chain" id="PRO_5001859910" evidence="1">
    <location>
        <begin position="18"/>
        <end position="84"/>
    </location>
</feature>
<sequence length="84" mass="9536">MKRVVLTALAAVTLAGAATLASPRAEAMTLPGITGAPSTQTENVALVCRRVWNGWQWVRSCYRTGPRYYGPRPYYGPRRYYRRW</sequence>
<keyword evidence="1" id="KW-0732">Signal</keyword>
<dbReference type="AlphaFoldDB" id="A0A090MJZ9"/>
<accession>A0A090MJZ9</accession>
<gene>
    <name evidence="2" type="ORF">BN961_01184</name>
</gene>
<proteinExistence type="predicted"/>
<name>A0A090MJZ9_AFIFE</name>
<keyword evidence="3" id="KW-1185">Reference proteome</keyword>
<comment type="caution">
    <text evidence="2">The sequence shown here is derived from an EMBL/GenBank/DDBJ whole genome shotgun (WGS) entry which is preliminary data.</text>
</comment>